<evidence type="ECO:0000256" key="1">
    <source>
        <dbReference type="ARBA" id="ARBA00022723"/>
    </source>
</evidence>
<dbReference type="Proteomes" id="UP000683246">
    <property type="component" value="Chromosome"/>
</dbReference>
<accession>A0A8J8MGE0</accession>
<reference evidence="4" key="1">
    <citation type="submission" date="2020-07" db="EMBL/GenBank/DDBJ databases">
        <title>Vallitalea pronyensis genome.</title>
        <authorList>
            <person name="Postec A."/>
        </authorList>
    </citation>
    <scope>NUCLEOTIDE SEQUENCE</scope>
    <source>
        <strain evidence="4">FatNI3</strain>
    </source>
</reference>
<sequence length="437" mass="50249">MNQQPNILVIYTDQQSASMMSCTGNAYLQTPAMDYLAAQGIRFNRAYCTNPVCIPSRFSLLTGRYPSEIGLKSNKVEQEIDHVPQEIKDSGLGWLLKDAGYDVAYGGKEHLPLMCTEDLGYQYITDDEREGLADTCAAFIKKKRKKPFFLTVSFINPHDICMMAIRDYPTCELDHVLVKVCKKEQAMLDDVLKKVDSYEKDNFWRDICPPLPDNFEPQAHEPEAISMLLKQRPFKEKARKHYTQEQWRLHRFAYCRLTERVDAHIHMLLQALQESGQEDNTVIIFTSDHGDMDGSHRMEHKTALYEECCRIPLIITHQGQCIQNHIDDEHLVSNGLDLYPTICDYAGITIPKNIQGNSLKPIVEGADPIWRNRLIVESEFGKMNVTKKYKHVQYIQGAHSEQLYDLVKDPGEMENIATDETYSDMLKAFRKSKPTIE</sequence>
<dbReference type="InterPro" id="IPR017850">
    <property type="entry name" value="Alkaline_phosphatase_core_sf"/>
</dbReference>
<dbReference type="SUPFAM" id="SSF53649">
    <property type="entry name" value="Alkaline phosphatase-like"/>
    <property type="match status" value="1"/>
</dbReference>
<name>A0A8J8MGE0_9FIRM</name>
<keyword evidence="2 4" id="KW-0378">Hydrolase</keyword>
<dbReference type="RefSeq" id="WP_212696481.1">
    <property type="nucleotide sequence ID" value="NZ_CP058649.1"/>
</dbReference>
<gene>
    <name evidence="4" type="ORF">HZI73_01360</name>
</gene>
<dbReference type="EMBL" id="CP058649">
    <property type="protein sequence ID" value="QUI21022.1"/>
    <property type="molecule type" value="Genomic_DNA"/>
</dbReference>
<evidence type="ECO:0000259" key="3">
    <source>
        <dbReference type="Pfam" id="PF00884"/>
    </source>
</evidence>
<protein>
    <submittedName>
        <fullName evidence="4">Sulfatase-like hydrolase/transferase</fullName>
    </submittedName>
</protein>
<keyword evidence="5" id="KW-1185">Reference proteome</keyword>
<proteinExistence type="predicted"/>
<dbReference type="KEGG" id="vpy:HZI73_01360"/>
<evidence type="ECO:0000313" key="5">
    <source>
        <dbReference type="Proteomes" id="UP000683246"/>
    </source>
</evidence>
<dbReference type="PANTHER" id="PTHR45953:SF1">
    <property type="entry name" value="IDURONATE 2-SULFATASE"/>
    <property type="match status" value="1"/>
</dbReference>
<dbReference type="PANTHER" id="PTHR45953">
    <property type="entry name" value="IDURONATE 2-SULFATASE"/>
    <property type="match status" value="1"/>
</dbReference>
<dbReference type="GO" id="GO:0046872">
    <property type="term" value="F:metal ion binding"/>
    <property type="evidence" value="ECO:0007669"/>
    <property type="project" value="UniProtKB-KW"/>
</dbReference>
<dbReference type="Pfam" id="PF00884">
    <property type="entry name" value="Sulfatase"/>
    <property type="match status" value="1"/>
</dbReference>
<feature type="domain" description="Sulfatase N-terminal" evidence="3">
    <location>
        <begin position="5"/>
        <end position="348"/>
    </location>
</feature>
<dbReference type="Gene3D" id="3.40.720.10">
    <property type="entry name" value="Alkaline Phosphatase, subunit A"/>
    <property type="match status" value="1"/>
</dbReference>
<dbReference type="InterPro" id="IPR000917">
    <property type="entry name" value="Sulfatase_N"/>
</dbReference>
<dbReference type="AlphaFoldDB" id="A0A8J8MGE0"/>
<organism evidence="4 5">
    <name type="scientific">Vallitalea pronyensis</name>
    <dbReference type="NCBI Taxonomy" id="1348613"/>
    <lineage>
        <taxon>Bacteria</taxon>
        <taxon>Bacillati</taxon>
        <taxon>Bacillota</taxon>
        <taxon>Clostridia</taxon>
        <taxon>Lachnospirales</taxon>
        <taxon>Vallitaleaceae</taxon>
        <taxon>Vallitalea</taxon>
    </lineage>
</organism>
<evidence type="ECO:0000313" key="4">
    <source>
        <dbReference type="EMBL" id="QUI21022.1"/>
    </source>
</evidence>
<keyword evidence="1" id="KW-0479">Metal-binding</keyword>
<dbReference type="GO" id="GO:0005737">
    <property type="term" value="C:cytoplasm"/>
    <property type="evidence" value="ECO:0007669"/>
    <property type="project" value="TreeGrafter"/>
</dbReference>
<evidence type="ECO:0000256" key="2">
    <source>
        <dbReference type="ARBA" id="ARBA00022801"/>
    </source>
</evidence>
<dbReference type="GO" id="GO:0008484">
    <property type="term" value="F:sulfuric ester hydrolase activity"/>
    <property type="evidence" value="ECO:0007669"/>
    <property type="project" value="TreeGrafter"/>
</dbReference>